<evidence type="ECO:0000313" key="6">
    <source>
        <dbReference type="EMBL" id="MBY19268.1"/>
    </source>
</evidence>
<gene>
    <name evidence="6" type="ORF">g.10335</name>
</gene>
<dbReference type="PROSITE" id="PS50060">
    <property type="entry name" value="MAM_2"/>
    <property type="match status" value="2"/>
</dbReference>
<dbReference type="SMART" id="SM00137">
    <property type="entry name" value="MAM"/>
    <property type="match status" value="1"/>
</dbReference>
<dbReference type="GO" id="GO:0016020">
    <property type="term" value="C:membrane"/>
    <property type="evidence" value="ECO:0007669"/>
    <property type="project" value="InterPro"/>
</dbReference>
<dbReference type="InterPro" id="IPR051560">
    <property type="entry name" value="MAM_domain-containing"/>
</dbReference>
<dbReference type="SUPFAM" id="SSF57535">
    <property type="entry name" value="Complement control module/SCR domain"/>
    <property type="match status" value="1"/>
</dbReference>
<dbReference type="PANTHER" id="PTHR23282:SF101">
    <property type="entry name" value="MAM DOMAIN-CONTAINING PROTEIN"/>
    <property type="match status" value="1"/>
</dbReference>
<dbReference type="SUPFAM" id="SSF49899">
    <property type="entry name" value="Concanavalin A-like lectins/glucanases"/>
    <property type="match status" value="2"/>
</dbReference>
<feature type="chain" id="PRO_5015477864" evidence="3">
    <location>
        <begin position="27"/>
        <end position="728"/>
    </location>
</feature>
<feature type="transmembrane region" description="Helical" evidence="2">
    <location>
        <begin position="680"/>
        <end position="705"/>
    </location>
</feature>
<accession>A0A2S2NQ71</accession>
<evidence type="ECO:0000256" key="2">
    <source>
        <dbReference type="SAM" id="Phobius"/>
    </source>
</evidence>
<dbReference type="AlphaFoldDB" id="A0A2S2NQ71"/>
<feature type="signal peptide" evidence="3">
    <location>
        <begin position="1"/>
        <end position="26"/>
    </location>
</feature>
<proteinExistence type="predicted"/>
<feature type="domain" description="MAM" evidence="4">
    <location>
        <begin position="327"/>
        <end position="411"/>
    </location>
</feature>
<dbReference type="InterPro" id="IPR036024">
    <property type="entry name" value="Somatomedin_B-like_dom_sf"/>
</dbReference>
<dbReference type="EMBL" id="GGMR01006649">
    <property type="protein sequence ID" value="MBY19268.1"/>
    <property type="molecule type" value="Transcribed_RNA"/>
</dbReference>
<dbReference type="SMART" id="SM00201">
    <property type="entry name" value="SO"/>
    <property type="match status" value="2"/>
</dbReference>
<sequence>MYGFNVMLIFSVCLYLNTFLVFECESAPPKHQCDQKLQTKNGHVRFILSDGAIIAKITCFQPYVLVNGNETMTCIGEKWDSESPICAKVDPIQLSCNFESPEERFCGWRNYIYNEIDWLADKTSVLSNSNRHHVKPGSSSYFTNYYISLNTRNYGSTTVGRLLSPLLLPVATKQRCLQFSYKVTSSDSQNRPTLKVIFGEIPHWETHNGEGRAIIGLYRFNVSNKIVIEGSSCKAAIDNLIITEDDSCTQRPYNEEIDSCHDNCGKISDGVGCSCDWSCYKNNNCCPDMQIRCPYIKPMDEIDKLYLTTRTTVTPKTVTTAVYILNLSCDFESSDETFCGWKNDIFNNTDWLADKISFIFNSRHVIPGSSYYFTNNYISLVAGNDEFTNTGRLLSPLLPVSNNQRCLIFAYKVMSGNSNGLPILKVTFGGIPHWETHKGEGRAIIGLYKFNTTSRIVIEGKSCKAAIDNIVVTEGNSCNKQPYVDEIDSCHDNCGKISDGFGCSCDWECHNNNNCCPDIKIKCPYIKPMDDIARLYLATTTTSTLISIMPPEKNKILNVTFIPKKGHNDAITIDMPTLTNTDKLLNTTHFTNSTLNRLITRRSLNIDNDFNTSTFSNKNLTTDVFQLNPKRSIIPLKYNQTVNTYVFLFNNNYSNLPVVTTESINLLEDSKKTENATLTYVYTTIYIIVYLAAVSVILFILKYFYYFIKLIIKKPIYVKDQAFAELKI</sequence>
<dbReference type="InterPro" id="IPR000998">
    <property type="entry name" value="MAM_dom"/>
</dbReference>
<dbReference type="InterPro" id="IPR035976">
    <property type="entry name" value="Sushi/SCR/CCP_sf"/>
</dbReference>
<keyword evidence="2" id="KW-1133">Transmembrane helix</keyword>
<keyword evidence="2" id="KW-0812">Transmembrane</keyword>
<dbReference type="InterPro" id="IPR013320">
    <property type="entry name" value="ConA-like_dom_sf"/>
</dbReference>
<evidence type="ECO:0000259" key="4">
    <source>
        <dbReference type="PROSITE" id="PS50060"/>
    </source>
</evidence>
<evidence type="ECO:0000256" key="1">
    <source>
        <dbReference type="ARBA" id="ARBA00023157"/>
    </source>
</evidence>
<dbReference type="PANTHER" id="PTHR23282">
    <property type="entry name" value="APICAL ENDOSOMAL GLYCOPROTEIN PRECURSOR"/>
    <property type="match status" value="1"/>
</dbReference>
<organism evidence="6">
    <name type="scientific">Schizaphis graminum</name>
    <name type="common">Green bug aphid</name>
    <dbReference type="NCBI Taxonomy" id="13262"/>
    <lineage>
        <taxon>Eukaryota</taxon>
        <taxon>Metazoa</taxon>
        <taxon>Ecdysozoa</taxon>
        <taxon>Arthropoda</taxon>
        <taxon>Hexapoda</taxon>
        <taxon>Insecta</taxon>
        <taxon>Pterygota</taxon>
        <taxon>Neoptera</taxon>
        <taxon>Paraneoptera</taxon>
        <taxon>Hemiptera</taxon>
        <taxon>Sternorrhyncha</taxon>
        <taxon>Aphidomorpha</taxon>
        <taxon>Aphidoidea</taxon>
        <taxon>Aphididae</taxon>
        <taxon>Aphidini</taxon>
        <taxon>Schizaphis</taxon>
    </lineage>
</organism>
<keyword evidence="1" id="KW-1015">Disulfide bond</keyword>
<dbReference type="Gene3D" id="2.60.120.200">
    <property type="match status" value="2"/>
</dbReference>
<evidence type="ECO:0000256" key="3">
    <source>
        <dbReference type="SAM" id="SignalP"/>
    </source>
</evidence>
<dbReference type="Pfam" id="PF00629">
    <property type="entry name" value="MAM"/>
    <property type="match status" value="2"/>
</dbReference>
<reference evidence="6" key="1">
    <citation type="submission" date="2018-04" db="EMBL/GenBank/DDBJ databases">
        <title>Transcriptome of Schizaphis graminum biotype I.</title>
        <authorList>
            <person name="Scully E.D."/>
            <person name="Geib S.M."/>
            <person name="Palmer N.A."/>
            <person name="Koch K."/>
            <person name="Bradshaw J."/>
            <person name="Heng-Moss T."/>
            <person name="Sarath G."/>
        </authorList>
    </citation>
    <scope>NUCLEOTIDE SEQUENCE</scope>
</reference>
<dbReference type="PROSITE" id="PS50958">
    <property type="entry name" value="SMB_2"/>
    <property type="match status" value="2"/>
</dbReference>
<keyword evidence="3" id="KW-0732">Signal</keyword>
<feature type="domain" description="SMB" evidence="5">
    <location>
        <begin position="486"/>
        <end position="529"/>
    </location>
</feature>
<feature type="domain" description="SMB" evidence="5">
    <location>
        <begin position="256"/>
        <end position="299"/>
    </location>
</feature>
<dbReference type="SUPFAM" id="SSF90188">
    <property type="entry name" value="Somatomedin B domain"/>
    <property type="match status" value="2"/>
</dbReference>
<protein>
    <submittedName>
        <fullName evidence="6">Uncharacterized protein</fullName>
    </submittedName>
</protein>
<feature type="domain" description="MAM" evidence="4">
    <location>
        <begin position="94"/>
        <end position="196"/>
    </location>
</feature>
<evidence type="ECO:0000259" key="5">
    <source>
        <dbReference type="PROSITE" id="PS50958"/>
    </source>
</evidence>
<dbReference type="InterPro" id="IPR001212">
    <property type="entry name" value="Somatomedin_B_dom"/>
</dbReference>
<name>A0A2S2NQ71_SCHGA</name>
<keyword evidence="2" id="KW-0472">Membrane</keyword>